<evidence type="ECO:0000313" key="1">
    <source>
        <dbReference type="EMBL" id="PQP17296.1"/>
    </source>
</evidence>
<evidence type="ECO:0000313" key="2">
    <source>
        <dbReference type="Proteomes" id="UP000239290"/>
    </source>
</evidence>
<name>A0A2S8IR85_RHOOP</name>
<gene>
    <name evidence="1" type="ORF">C5613_34870</name>
</gene>
<dbReference type="EMBL" id="PUIO01000058">
    <property type="protein sequence ID" value="PQP17296.1"/>
    <property type="molecule type" value="Genomic_DNA"/>
</dbReference>
<dbReference type="Proteomes" id="UP000239290">
    <property type="component" value="Unassembled WGS sequence"/>
</dbReference>
<accession>A0A2S8IR85</accession>
<comment type="caution">
    <text evidence="1">The sequence shown here is derived from an EMBL/GenBank/DDBJ whole genome shotgun (WGS) entry which is preliminary data.</text>
</comment>
<organism evidence="1 2">
    <name type="scientific">Rhodococcus opacus</name>
    <name type="common">Nocardia opaca</name>
    <dbReference type="NCBI Taxonomy" id="37919"/>
    <lineage>
        <taxon>Bacteria</taxon>
        <taxon>Bacillati</taxon>
        <taxon>Actinomycetota</taxon>
        <taxon>Actinomycetes</taxon>
        <taxon>Mycobacteriales</taxon>
        <taxon>Nocardiaceae</taxon>
        <taxon>Rhodococcus</taxon>
    </lineage>
</organism>
<proteinExistence type="predicted"/>
<protein>
    <submittedName>
        <fullName evidence="1">Anti-sigma factor</fullName>
    </submittedName>
</protein>
<reference evidence="2" key="1">
    <citation type="submission" date="2018-02" db="EMBL/GenBank/DDBJ databases">
        <title>Draft genome sequencing of Rhodococcus opacus KU647198.</title>
        <authorList>
            <person name="Zheng B.-X."/>
        </authorList>
    </citation>
    <scope>NUCLEOTIDE SEQUENCE [LARGE SCALE GENOMIC DNA]</scope>
    <source>
        <strain evidence="2">04-OD7</strain>
    </source>
</reference>
<dbReference type="AlphaFoldDB" id="A0A2S8IR85"/>
<sequence>MVDIVSAGRRTTELRVDATVDQLPIVRVVARTLAYRRGFALIELAEVTHAVDQVGVMLTDVASIGSALRCSFVVSGSAFLLTCAVTSRLCLPQQPDSRWRVLDALTDRVLTTDLAGESEGEREVVVGFVKQRHRFT</sequence>